<dbReference type="GO" id="GO:0000981">
    <property type="term" value="F:DNA-binding transcription factor activity, RNA polymerase II-specific"/>
    <property type="evidence" value="ECO:0007669"/>
    <property type="project" value="TreeGrafter"/>
</dbReference>
<dbReference type="PROSITE" id="PS01283">
    <property type="entry name" value="TBOX_1"/>
    <property type="match status" value="1"/>
</dbReference>
<dbReference type="OrthoDB" id="7442607at2759"/>
<feature type="region of interest" description="Disordered" evidence="6">
    <location>
        <begin position="97"/>
        <end position="163"/>
    </location>
</feature>
<keyword evidence="4 5" id="KW-0539">Nucleus</keyword>
<feature type="region of interest" description="Disordered" evidence="6">
    <location>
        <begin position="389"/>
        <end position="466"/>
    </location>
</feature>
<dbReference type="Proteomes" id="UP000708208">
    <property type="component" value="Unassembled WGS sequence"/>
</dbReference>
<dbReference type="EMBL" id="CAJVCH010459321">
    <property type="protein sequence ID" value="CAG7819768.1"/>
    <property type="molecule type" value="Genomic_DNA"/>
</dbReference>
<feature type="domain" description="T-box" evidence="7">
    <location>
        <begin position="192"/>
        <end position="374"/>
    </location>
</feature>
<evidence type="ECO:0000256" key="6">
    <source>
        <dbReference type="SAM" id="MobiDB-lite"/>
    </source>
</evidence>
<evidence type="ECO:0000256" key="5">
    <source>
        <dbReference type="PROSITE-ProRule" id="PRU00201"/>
    </source>
</evidence>
<evidence type="ECO:0000256" key="3">
    <source>
        <dbReference type="ARBA" id="ARBA00023163"/>
    </source>
</evidence>
<dbReference type="InterPro" id="IPR018186">
    <property type="entry name" value="TF_T-box_CS"/>
</dbReference>
<evidence type="ECO:0000259" key="7">
    <source>
        <dbReference type="PROSITE" id="PS50252"/>
    </source>
</evidence>
<evidence type="ECO:0000256" key="4">
    <source>
        <dbReference type="ARBA" id="ARBA00023242"/>
    </source>
</evidence>
<comment type="caution">
    <text evidence="8">The sequence shown here is derived from an EMBL/GenBank/DDBJ whole genome shotgun (WGS) entry which is preliminary data.</text>
</comment>
<accession>A0A8J2LCF8</accession>
<evidence type="ECO:0000256" key="2">
    <source>
        <dbReference type="ARBA" id="ARBA00023125"/>
    </source>
</evidence>
<keyword evidence="9" id="KW-1185">Reference proteome</keyword>
<keyword evidence="3" id="KW-0804">Transcription</keyword>
<dbReference type="PROSITE" id="PS50252">
    <property type="entry name" value="TBOX_3"/>
    <property type="match status" value="1"/>
</dbReference>
<evidence type="ECO:0000256" key="1">
    <source>
        <dbReference type="ARBA" id="ARBA00023015"/>
    </source>
</evidence>
<dbReference type="PANTHER" id="PTHR11267:SF195">
    <property type="entry name" value="OPTOMOTOR-BLIND-RELATED-GENE-1, ISOFORM A"/>
    <property type="match status" value="1"/>
</dbReference>
<feature type="compositionally biased region" description="Low complexity" evidence="6">
    <location>
        <begin position="132"/>
        <end position="163"/>
    </location>
</feature>
<feature type="compositionally biased region" description="Polar residues" evidence="6">
    <location>
        <begin position="389"/>
        <end position="433"/>
    </location>
</feature>
<proteinExistence type="predicted"/>
<dbReference type="GO" id="GO:0000978">
    <property type="term" value="F:RNA polymerase II cis-regulatory region sequence-specific DNA binding"/>
    <property type="evidence" value="ECO:0007669"/>
    <property type="project" value="InterPro"/>
</dbReference>
<dbReference type="AlphaFoldDB" id="A0A8J2LCF8"/>
<dbReference type="PROSITE" id="PS01264">
    <property type="entry name" value="TBOX_2"/>
    <property type="match status" value="1"/>
</dbReference>
<dbReference type="Pfam" id="PF00907">
    <property type="entry name" value="T-box"/>
    <property type="match status" value="1"/>
</dbReference>
<evidence type="ECO:0000313" key="8">
    <source>
        <dbReference type="EMBL" id="CAG7819768.1"/>
    </source>
</evidence>
<dbReference type="GO" id="GO:0001708">
    <property type="term" value="P:cell fate specification"/>
    <property type="evidence" value="ECO:0007669"/>
    <property type="project" value="TreeGrafter"/>
</dbReference>
<reference evidence="8" key="1">
    <citation type="submission" date="2021-06" db="EMBL/GenBank/DDBJ databases">
        <authorList>
            <person name="Hodson N. C."/>
            <person name="Mongue J. A."/>
            <person name="Jaron S. K."/>
        </authorList>
    </citation>
    <scope>NUCLEOTIDE SEQUENCE</scope>
</reference>
<gene>
    <name evidence="8" type="ORF">AFUS01_LOCUS30198</name>
</gene>
<evidence type="ECO:0000313" key="9">
    <source>
        <dbReference type="Proteomes" id="UP000708208"/>
    </source>
</evidence>
<feature type="compositionally biased region" description="Low complexity" evidence="6">
    <location>
        <begin position="434"/>
        <end position="448"/>
    </location>
</feature>
<dbReference type="InterPro" id="IPR046360">
    <property type="entry name" value="T-box_DNA-bd"/>
</dbReference>
<dbReference type="FunFam" id="2.60.40.820:FF:000006">
    <property type="entry name" value="T-box transcription factor"/>
    <property type="match status" value="1"/>
</dbReference>
<dbReference type="GO" id="GO:0045893">
    <property type="term" value="P:positive regulation of DNA-templated transcription"/>
    <property type="evidence" value="ECO:0007669"/>
    <property type="project" value="InterPro"/>
</dbReference>
<keyword evidence="2 5" id="KW-0238">DNA-binding</keyword>
<name>A0A8J2LCF8_9HEXA</name>
<comment type="subcellular location">
    <subcellularLocation>
        <location evidence="5">Nucleus</location>
    </subcellularLocation>
</comment>
<keyword evidence="1" id="KW-0805">Transcription regulation</keyword>
<dbReference type="GO" id="GO:0000785">
    <property type="term" value="C:chromatin"/>
    <property type="evidence" value="ECO:0007669"/>
    <property type="project" value="TreeGrafter"/>
</dbReference>
<comment type="caution">
    <text evidence="5">Lacks conserved residue(s) required for the propagation of feature annotation.</text>
</comment>
<dbReference type="InterPro" id="IPR001699">
    <property type="entry name" value="TF_T-box"/>
</dbReference>
<feature type="compositionally biased region" description="Polar residues" evidence="6">
    <location>
        <begin position="110"/>
        <end position="122"/>
    </location>
</feature>
<organism evidence="8 9">
    <name type="scientific">Allacma fusca</name>
    <dbReference type="NCBI Taxonomy" id="39272"/>
    <lineage>
        <taxon>Eukaryota</taxon>
        <taxon>Metazoa</taxon>
        <taxon>Ecdysozoa</taxon>
        <taxon>Arthropoda</taxon>
        <taxon>Hexapoda</taxon>
        <taxon>Collembola</taxon>
        <taxon>Symphypleona</taxon>
        <taxon>Sminthuridae</taxon>
        <taxon>Allacma</taxon>
    </lineage>
</organism>
<dbReference type="PANTHER" id="PTHR11267">
    <property type="entry name" value="T-BOX PROTEIN-RELATED"/>
    <property type="match status" value="1"/>
</dbReference>
<protein>
    <recommendedName>
        <fullName evidence="7">T-box domain-containing protein</fullName>
    </recommendedName>
</protein>
<dbReference type="SMART" id="SM00425">
    <property type="entry name" value="TBOX"/>
    <property type="match status" value="1"/>
</dbReference>
<dbReference type="GO" id="GO:0005634">
    <property type="term" value="C:nucleus"/>
    <property type="evidence" value="ECO:0007669"/>
    <property type="project" value="UniProtKB-SubCell"/>
</dbReference>
<dbReference type="CDD" id="cd20187">
    <property type="entry name" value="T-box_TBX1_10-like"/>
    <property type="match status" value="1"/>
</dbReference>
<sequence>MSYNNIGLNNFTVPSLVSSVASPSNTPPGTPAVSTNQLFPGSSLLPPPTVSLASIMADPLNRPLTQSNDFCCDWSTGSYSSPMREMEACLLTAGKTRSPAVDYPTPPPQSQNGLSPQQQGHNPSYGKHDQFSSSSSSTTTTSNNNCSRTAKSPSSSHNHKSNCGSSCGSISKSGCDSRKQIHVKLVGVTANLEMKALWDEFNELGTEMIVTKAGRRMFPTYQVRLYGMDPLSDYMLMMDFIPVDDKRYRYAFHSSSWVVAGKADPNSPPRIHVHPDSPTKGAQWMKQVISFDKLKLTNNQLDDNGHIILNSMHRYQPRFHVVYVNPKNEDASQTENFKTFIFPETKFTAVTAYQNHRITQLKIASNPFAKGFRDCDPDDCTVVEALNHQVQPSSSSSNGPQPRAKSQSLSPPAPNVSQQTRGGQPSLQPFSLQSITPYPSISSSPNNSKDVKEETNGDSEGLFPRMLANSSSTSSLFHGAAAAAAAAGRGLGDGVAAAINQPYGTEVSHYGPIYYSNYASLKPTRTNPYSRTADPYYNMYQNFYRPTPVPNSYDSRDDVRNEDLFKAWRLDYVA</sequence>